<dbReference type="AlphaFoldDB" id="F4WGE2"/>
<gene>
    <name evidence="2" type="ORF">G5I_04716</name>
</gene>
<reference evidence="2" key="1">
    <citation type="submission" date="2011-02" db="EMBL/GenBank/DDBJ databases">
        <title>The genome of the leaf-cutting ant Acromyrmex echinatior suggests key adaptations to social evolution and fungus farming.</title>
        <authorList>
            <person name="Nygaard S."/>
            <person name="Zhang G."/>
        </authorList>
    </citation>
    <scope>NUCLEOTIDE SEQUENCE</scope>
</reference>
<dbReference type="Proteomes" id="UP000007755">
    <property type="component" value="Unassembled WGS sequence"/>
</dbReference>
<sequence>MHRRVRAVRSTDREAEEKDNRTRGWTVEGKGVILGYSSKNDLRNLLLTGIMQSLRHLVTDIRDALRIQNRNRHCAYLILPLFKSQTHAILTRYKLPKMEKELHSRHCTTSDLNPRGIGERRGKLTPKLSAENHELAN</sequence>
<feature type="compositionally biased region" description="Basic and acidic residues" evidence="1">
    <location>
        <begin position="9"/>
        <end position="22"/>
    </location>
</feature>
<name>F4WGE2_ACREC</name>
<accession>F4WGE2</accession>
<dbReference type="InParanoid" id="F4WGE2"/>
<proteinExistence type="predicted"/>
<dbReference type="EMBL" id="GL888128">
    <property type="protein sequence ID" value="EGI66909.1"/>
    <property type="molecule type" value="Genomic_DNA"/>
</dbReference>
<organism evidence="3">
    <name type="scientific">Acromyrmex echinatior</name>
    <name type="common">Panamanian leafcutter ant</name>
    <name type="synonym">Acromyrmex octospinosus echinatior</name>
    <dbReference type="NCBI Taxonomy" id="103372"/>
    <lineage>
        <taxon>Eukaryota</taxon>
        <taxon>Metazoa</taxon>
        <taxon>Ecdysozoa</taxon>
        <taxon>Arthropoda</taxon>
        <taxon>Hexapoda</taxon>
        <taxon>Insecta</taxon>
        <taxon>Pterygota</taxon>
        <taxon>Neoptera</taxon>
        <taxon>Endopterygota</taxon>
        <taxon>Hymenoptera</taxon>
        <taxon>Apocrita</taxon>
        <taxon>Aculeata</taxon>
        <taxon>Formicoidea</taxon>
        <taxon>Formicidae</taxon>
        <taxon>Myrmicinae</taxon>
        <taxon>Acromyrmex</taxon>
    </lineage>
</organism>
<evidence type="ECO:0000313" key="2">
    <source>
        <dbReference type="EMBL" id="EGI66909.1"/>
    </source>
</evidence>
<evidence type="ECO:0000313" key="3">
    <source>
        <dbReference type="Proteomes" id="UP000007755"/>
    </source>
</evidence>
<protein>
    <submittedName>
        <fullName evidence="2">Uncharacterized protein</fullName>
    </submittedName>
</protein>
<feature type="region of interest" description="Disordered" evidence="1">
    <location>
        <begin position="1"/>
        <end position="22"/>
    </location>
</feature>
<evidence type="ECO:0000256" key="1">
    <source>
        <dbReference type="SAM" id="MobiDB-lite"/>
    </source>
</evidence>
<keyword evidence="3" id="KW-1185">Reference proteome</keyword>